<dbReference type="Proteomes" id="UP000694420">
    <property type="component" value="Unplaced"/>
</dbReference>
<name>A0A8C6ZZT6_NOTPE</name>
<proteinExistence type="predicted"/>
<reference evidence="1" key="1">
    <citation type="submission" date="2025-08" db="UniProtKB">
        <authorList>
            <consortium name="Ensembl"/>
        </authorList>
    </citation>
    <scope>IDENTIFICATION</scope>
</reference>
<evidence type="ECO:0000313" key="2">
    <source>
        <dbReference type="Proteomes" id="UP000694420"/>
    </source>
</evidence>
<sequence length="182" mass="20499">MSYSTGCKDITQSWLLPSLREDMRLPQPATSWPYVGCPPSTDLGGCVVQVRGVHSGAQRHRARLGFLQVFLHLHQAQLEVHPPALLLFALFFYLLQPLLEALIWKGRNNSPLLAARSKEGELRGESWHDCLPAQCRKDFTGVRSRYTLSWSPSDLFSLLGTSCKKEKVEGACCIQRYELSLI</sequence>
<dbReference type="AlphaFoldDB" id="A0A8C6ZZT6"/>
<organism evidence="1 2">
    <name type="scientific">Nothoprocta perdicaria</name>
    <name type="common">Chilean tinamou</name>
    <name type="synonym">Crypturus perdicarius</name>
    <dbReference type="NCBI Taxonomy" id="30464"/>
    <lineage>
        <taxon>Eukaryota</taxon>
        <taxon>Metazoa</taxon>
        <taxon>Chordata</taxon>
        <taxon>Craniata</taxon>
        <taxon>Vertebrata</taxon>
        <taxon>Euteleostomi</taxon>
        <taxon>Archelosauria</taxon>
        <taxon>Archosauria</taxon>
        <taxon>Dinosauria</taxon>
        <taxon>Saurischia</taxon>
        <taxon>Theropoda</taxon>
        <taxon>Coelurosauria</taxon>
        <taxon>Aves</taxon>
        <taxon>Palaeognathae</taxon>
        <taxon>Tinamiformes</taxon>
        <taxon>Tinamidae</taxon>
        <taxon>Nothoprocta</taxon>
    </lineage>
</organism>
<evidence type="ECO:0000313" key="1">
    <source>
        <dbReference type="Ensembl" id="ENSNPEP00000019374.1"/>
    </source>
</evidence>
<dbReference type="Ensembl" id="ENSNPET00000019873.1">
    <property type="protein sequence ID" value="ENSNPEP00000019374.1"/>
    <property type="gene ID" value="ENSNPEG00000014443.1"/>
</dbReference>
<accession>A0A8C6ZZT6</accession>
<keyword evidence="2" id="KW-1185">Reference proteome</keyword>
<reference evidence="1" key="2">
    <citation type="submission" date="2025-09" db="UniProtKB">
        <authorList>
            <consortium name="Ensembl"/>
        </authorList>
    </citation>
    <scope>IDENTIFICATION</scope>
</reference>
<protein>
    <submittedName>
        <fullName evidence="1">Uncharacterized protein</fullName>
    </submittedName>
</protein>